<dbReference type="AlphaFoldDB" id="D5XBZ9"/>
<evidence type="ECO:0000313" key="3">
    <source>
        <dbReference type="Proteomes" id="UP000002377"/>
    </source>
</evidence>
<sequence length="144" mass="16258">MIKLVVKFLTVFFAASYITLNLGVVGGKFNYLGLDPLEYYSYLWVIPTSIVVTYIGVHFFSLKKSIGISVTFLAVLYMVEIILSIYLVPTMINYVEHVSTWEYYKDQVLGAVEKMKPLAWIIGGIVGLIGSRVIQKLGYCKPSR</sequence>
<feature type="transmembrane region" description="Helical" evidence="1">
    <location>
        <begin position="39"/>
        <end position="60"/>
    </location>
</feature>
<gene>
    <name evidence="2" type="ordered locus">TherJR_0677</name>
</gene>
<dbReference type="KEGG" id="tjr:TherJR_0677"/>
<organism evidence="2 3">
    <name type="scientific">Thermincola potens (strain JR)</name>
    <dbReference type="NCBI Taxonomy" id="635013"/>
    <lineage>
        <taxon>Bacteria</taxon>
        <taxon>Bacillati</taxon>
        <taxon>Bacillota</taxon>
        <taxon>Clostridia</taxon>
        <taxon>Eubacteriales</taxon>
        <taxon>Thermincolaceae</taxon>
        <taxon>Thermincola</taxon>
    </lineage>
</organism>
<reference evidence="2 3" key="1">
    <citation type="submission" date="2010-05" db="EMBL/GenBank/DDBJ databases">
        <title>Complete sequence of Thermincola sp. JR.</title>
        <authorList>
            <consortium name="US DOE Joint Genome Institute"/>
            <person name="Lucas S."/>
            <person name="Copeland A."/>
            <person name="Lapidus A."/>
            <person name="Cheng J.-F."/>
            <person name="Bruce D."/>
            <person name="Goodwin L."/>
            <person name="Pitluck S."/>
            <person name="Chertkov O."/>
            <person name="Detter J.C."/>
            <person name="Han C."/>
            <person name="Tapia R."/>
            <person name="Land M."/>
            <person name="Hauser L."/>
            <person name="Kyrpides N."/>
            <person name="Mikhailova N."/>
            <person name="Hazen T.C."/>
            <person name="Woyke T."/>
        </authorList>
    </citation>
    <scope>NUCLEOTIDE SEQUENCE [LARGE SCALE GENOMIC DNA]</scope>
    <source>
        <strain evidence="2 3">JR</strain>
    </source>
</reference>
<proteinExistence type="predicted"/>
<dbReference type="STRING" id="635013.TherJR_0677"/>
<evidence type="ECO:0000256" key="1">
    <source>
        <dbReference type="SAM" id="Phobius"/>
    </source>
</evidence>
<dbReference type="EMBL" id="CP002028">
    <property type="protein sequence ID" value="ADG81547.1"/>
    <property type="molecule type" value="Genomic_DNA"/>
</dbReference>
<evidence type="ECO:0000313" key="2">
    <source>
        <dbReference type="EMBL" id="ADG81547.1"/>
    </source>
</evidence>
<keyword evidence="1" id="KW-0812">Transmembrane</keyword>
<protein>
    <submittedName>
        <fullName evidence="2">Uncharacterized protein</fullName>
    </submittedName>
</protein>
<dbReference type="RefSeq" id="WP_013119568.1">
    <property type="nucleotide sequence ID" value="NC_014152.1"/>
</dbReference>
<keyword evidence="3" id="KW-1185">Reference proteome</keyword>
<dbReference type="HOGENOM" id="CLU_1795573_0_0_9"/>
<feature type="transmembrane region" description="Helical" evidence="1">
    <location>
        <begin position="72"/>
        <end position="95"/>
    </location>
</feature>
<feature type="transmembrane region" description="Helical" evidence="1">
    <location>
        <begin position="115"/>
        <end position="134"/>
    </location>
</feature>
<name>D5XBZ9_THEPJ</name>
<keyword evidence="1" id="KW-0472">Membrane</keyword>
<accession>D5XBZ9</accession>
<dbReference type="Proteomes" id="UP000002377">
    <property type="component" value="Chromosome"/>
</dbReference>
<keyword evidence="1" id="KW-1133">Transmembrane helix</keyword>